<protein>
    <submittedName>
        <fullName evidence="4">Uncharacterized conserved protein</fullName>
    </submittedName>
</protein>
<dbReference type="RefSeq" id="WP_027261231.1">
    <property type="nucleotide sequence ID" value="NZ_FPAW01000021.1"/>
</dbReference>
<reference evidence="4 5" key="1">
    <citation type="submission" date="2016-10" db="EMBL/GenBank/DDBJ databases">
        <authorList>
            <person name="de Groot N.N."/>
        </authorList>
    </citation>
    <scope>NUCLEOTIDE SEQUENCE [LARGE SCALE GENOMIC DNA]</scope>
    <source>
        <strain evidence="4 5">CGMCC 1.10959</strain>
    </source>
</reference>
<feature type="chain" id="PRO_5010384940" evidence="1">
    <location>
        <begin position="31"/>
        <end position="478"/>
    </location>
</feature>
<proteinExistence type="predicted"/>
<dbReference type="SUPFAM" id="SSF160935">
    <property type="entry name" value="VPA0735-like"/>
    <property type="match status" value="1"/>
</dbReference>
<dbReference type="Gene3D" id="2.60.120.600">
    <property type="entry name" value="Domain of unknown function DUF1214, C-terminal domain"/>
    <property type="match status" value="1"/>
</dbReference>
<evidence type="ECO:0000259" key="2">
    <source>
        <dbReference type="Pfam" id="PF06742"/>
    </source>
</evidence>
<dbReference type="Gene3D" id="2.60.40.1610">
    <property type="entry name" value="Domain of unknown function DUF1254"/>
    <property type="match status" value="1"/>
</dbReference>
<feature type="domain" description="DUF1214" evidence="2">
    <location>
        <begin position="349"/>
        <end position="461"/>
    </location>
</feature>
<dbReference type="PANTHER" id="PTHR36509:SF2">
    <property type="entry name" value="BLL3101 PROTEIN"/>
    <property type="match status" value="1"/>
</dbReference>
<evidence type="ECO:0000256" key="1">
    <source>
        <dbReference type="SAM" id="SignalP"/>
    </source>
</evidence>
<dbReference type="EMBL" id="FPAW01000021">
    <property type="protein sequence ID" value="SFU04739.1"/>
    <property type="molecule type" value="Genomic_DNA"/>
</dbReference>
<dbReference type="InterPro" id="IPR037049">
    <property type="entry name" value="DUF1214_C_sf"/>
</dbReference>
<keyword evidence="5" id="KW-1185">Reference proteome</keyword>
<dbReference type="PANTHER" id="PTHR36509">
    <property type="entry name" value="BLL3101 PROTEIN"/>
    <property type="match status" value="1"/>
</dbReference>
<dbReference type="Proteomes" id="UP000182466">
    <property type="component" value="Unassembled WGS sequence"/>
</dbReference>
<evidence type="ECO:0000313" key="5">
    <source>
        <dbReference type="Proteomes" id="UP000182466"/>
    </source>
</evidence>
<dbReference type="AlphaFoldDB" id="A0A1I7CZB2"/>
<feature type="domain" description="DUF1254" evidence="3">
    <location>
        <begin position="76"/>
        <end position="206"/>
    </location>
</feature>
<keyword evidence="1" id="KW-0732">Signal</keyword>
<sequence length="478" mass="52004">MTFKAQIATWALGLTLALLGLAATPQTAGAQQALSADEAKSIAEEAAIYGLPMVMNYSVMYQFAIDTNSSQYKAPFNQISSMASLASPKDTAIVTPNSDTIYSFVWMDLRAEPLVVCVPEIEKSRYYSVQLINLYTYNFDYIGSRTTGNGAGCYVIAGPHWSEDTPNGIDKVIRSSTEFGFAIYRTQVFGPSDLDKAKNVQAGYTVSTLSTHTKTAAPTAAPAVDWMKFDNETAKKDPLSYLAFILQFAPAIGEAEAEQPLRDKFARIGIEAGKPYPSIGLPDDVKSAIAEGLKAGAQKTETKKENVGRVVNGWQISQGLFGDRAMLKDDYLTRAAAALVGLYGNDTAEAFYPLTRKDANGTDLDGSKSDYTLTFPAGELPPVNAFWSVTMYDGKTQLLIENSIDRYLVNSPMLPDLQKNEDGSLTLYIQKEEPTDAKAKANWLPAPDGPIYMVMRLYWPAKAALDGDWQPPGIAPAN</sequence>
<dbReference type="Pfam" id="PF06863">
    <property type="entry name" value="DUF1254"/>
    <property type="match status" value="1"/>
</dbReference>
<evidence type="ECO:0000259" key="3">
    <source>
        <dbReference type="Pfam" id="PF06863"/>
    </source>
</evidence>
<dbReference type="Pfam" id="PF06742">
    <property type="entry name" value="DUF1214"/>
    <property type="match status" value="1"/>
</dbReference>
<accession>A0A1I7CZB2</accession>
<dbReference type="OrthoDB" id="9777345at2"/>
<gene>
    <name evidence="4" type="ORF">SAMN05216236_12126</name>
</gene>
<dbReference type="InterPro" id="IPR037050">
    <property type="entry name" value="DUF1254_sf"/>
</dbReference>
<dbReference type="InterPro" id="IPR010679">
    <property type="entry name" value="DUF1254"/>
</dbReference>
<organism evidence="4 5">
    <name type="scientific">Sedimentitalea nanhaiensis</name>
    <dbReference type="NCBI Taxonomy" id="999627"/>
    <lineage>
        <taxon>Bacteria</taxon>
        <taxon>Pseudomonadati</taxon>
        <taxon>Pseudomonadota</taxon>
        <taxon>Alphaproteobacteria</taxon>
        <taxon>Rhodobacterales</taxon>
        <taxon>Paracoccaceae</taxon>
        <taxon>Sedimentitalea</taxon>
    </lineage>
</organism>
<evidence type="ECO:0000313" key="4">
    <source>
        <dbReference type="EMBL" id="SFU04739.1"/>
    </source>
</evidence>
<name>A0A1I7CZB2_9RHOB</name>
<feature type="signal peptide" evidence="1">
    <location>
        <begin position="1"/>
        <end position="30"/>
    </location>
</feature>
<dbReference type="eggNOG" id="COG5361">
    <property type="taxonomic scope" value="Bacteria"/>
</dbReference>
<dbReference type="STRING" id="999627.SAMN05216236_12126"/>
<dbReference type="InterPro" id="IPR010621">
    <property type="entry name" value="DUF1214"/>
</dbReference>